<proteinExistence type="inferred from homology"/>
<evidence type="ECO:0000256" key="2">
    <source>
        <dbReference type="ARBA" id="ARBA00022516"/>
    </source>
</evidence>
<keyword evidence="2 10" id="KW-0444">Lipid biosynthesis</keyword>
<comment type="catalytic activity">
    <reaction evidence="10">
        <text>a very-long-chain acyl-CoA + malonyl-CoA + H(+) = a very-long-chain 3-oxoacyl-CoA + CO2 + CoA</text>
        <dbReference type="Rhea" id="RHEA:32727"/>
        <dbReference type="ChEBI" id="CHEBI:15378"/>
        <dbReference type="ChEBI" id="CHEBI:16526"/>
        <dbReference type="ChEBI" id="CHEBI:57287"/>
        <dbReference type="ChEBI" id="CHEBI:57384"/>
        <dbReference type="ChEBI" id="CHEBI:90725"/>
        <dbReference type="ChEBI" id="CHEBI:90736"/>
        <dbReference type="EC" id="2.3.1.199"/>
    </reaction>
</comment>
<feature type="transmembrane region" description="Helical" evidence="10">
    <location>
        <begin position="61"/>
        <end position="79"/>
    </location>
</feature>
<comment type="caution">
    <text evidence="10">Lacks conserved residue(s) required for the propagation of feature annotation.</text>
</comment>
<dbReference type="GO" id="GO:0009922">
    <property type="term" value="F:fatty acid elongase activity"/>
    <property type="evidence" value="ECO:0007669"/>
    <property type="project" value="UniProtKB-EC"/>
</dbReference>
<evidence type="ECO:0000256" key="1">
    <source>
        <dbReference type="ARBA" id="ARBA00004141"/>
    </source>
</evidence>
<comment type="caution">
    <text evidence="12">The sequence shown here is derived from an EMBL/GenBank/DDBJ whole genome shotgun (WGS) entry which is preliminary data.</text>
</comment>
<accession>A0A8S1DCF4</accession>
<evidence type="ECO:0000256" key="7">
    <source>
        <dbReference type="ARBA" id="ARBA00023098"/>
    </source>
</evidence>
<dbReference type="GO" id="GO:0030148">
    <property type="term" value="P:sphingolipid biosynthetic process"/>
    <property type="evidence" value="ECO:0007669"/>
    <property type="project" value="TreeGrafter"/>
</dbReference>
<keyword evidence="6 10" id="KW-1133">Transmembrane helix</keyword>
<feature type="transmembrane region" description="Helical" evidence="10">
    <location>
        <begin position="148"/>
        <end position="169"/>
    </location>
</feature>
<keyword evidence="8 10" id="KW-0472">Membrane</keyword>
<keyword evidence="13" id="KW-1185">Reference proteome</keyword>
<evidence type="ECO:0000256" key="9">
    <source>
        <dbReference type="ARBA" id="ARBA00023160"/>
    </source>
</evidence>
<keyword evidence="5 10" id="KW-0276">Fatty acid metabolism</keyword>
<dbReference type="Pfam" id="PF01151">
    <property type="entry name" value="ELO"/>
    <property type="match status" value="1"/>
</dbReference>
<sequence length="217" mass="25070">MSGWLFDYSYSCQPVDYSLSPVAMRMAHLCWWYYISKLTEFLDTLFFVMRKKNNQISLLHVYHHSMTPIMTWVLVRFLAGGHGTFSNLINNLVHVVMYFYYMMTAMGPQYQKYIWWKKHLTTVQLVQFLMVFVHSANALFSDCSYPKLISAFLVVHSCIFFGLFLDFYIKAYRRDKSRKGSGGLDSSLKGGHNAPTLQLAPLLTPAAEGPTPKTKTQ</sequence>
<evidence type="ECO:0000256" key="6">
    <source>
        <dbReference type="ARBA" id="ARBA00022989"/>
    </source>
</evidence>
<feature type="region of interest" description="Disordered" evidence="11">
    <location>
        <begin position="180"/>
        <end position="217"/>
    </location>
</feature>
<dbReference type="PANTHER" id="PTHR11157">
    <property type="entry name" value="FATTY ACID ACYL TRANSFERASE-RELATED"/>
    <property type="match status" value="1"/>
</dbReference>
<evidence type="ECO:0000256" key="11">
    <source>
        <dbReference type="SAM" id="MobiDB-lite"/>
    </source>
</evidence>
<evidence type="ECO:0000256" key="10">
    <source>
        <dbReference type="RuleBase" id="RU361115"/>
    </source>
</evidence>
<comment type="subcellular location">
    <subcellularLocation>
        <location evidence="1">Membrane</location>
        <topology evidence="1">Multi-pass membrane protein</topology>
    </subcellularLocation>
</comment>
<dbReference type="Proteomes" id="UP000494165">
    <property type="component" value="Unassembled WGS sequence"/>
</dbReference>
<dbReference type="EMBL" id="CADEPI010000144">
    <property type="protein sequence ID" value="CAB3377381.1"/>
    <property type="molecule type" value="Genomic_DNA"/>
</dbReference>
<dbReference type="PANTHER" id="PTHR11157:SF22">
    <property type="entry name" value="ELONGATION OF VERY LONG CHAIN FATTY ACIDS PROTEIN"/>
    <property type="match status" value="1"/>
</dbReference>
<organism evidence="12 13">
    <name type="scientific">Cloeon dipterum</name>
    <dbReference type="NCBI Taxonomy" id="197152"/>
    <lineage>
        <taxon>Eukaryota</taxon>
        <taxon>Metazoa</taxon>
        <taxon>Ecdysozoa</taxon>
        <taxon>Arthropoda</taxon>
        <taxon>Hexapoda</taxon>
        <taxon>Insecta</taxon>
        <taxon>Pterygota</taxon>
        <taxon>Palaeoptera</taxon>
        <taxon>Ephemeroptera</taxon>
        <taxon>Pisciforma</taxon>
        <taxon>Baetidae</taxon>
        <taxon>Cloeon</taxon>
    </lineage>
</organism>
<dbReference type="GO" id="GO:0019367">
    <property type="term" value="P:fatty acid elongation, saturated fatty acid"/>
    <property type="evidence" value="ECO:0007669"/>
    <property type="project" value="TreeGrafter"/>
</dbReference>
<dbReference type="OrthoDB" id="434092at2759"/>
<evidence type="ECO:0000313" key="12">
    <source>
        <dbReference type="EMBL" id="CAB3377381.1"/>
    </source>
</evidence>
<dbReference type="GO" id="GO:0034625">
    <property type="term" value="P:fatty acid elongation, monounsaturated fatty acid"/>
    <property type="evidence" value="ECO:0007669"/>
    <property type="project" value="TreeGrafter"/>
</dbReference>
<evidence type="ECO:0000256" key="5">
    <source>
        <dbReference type="ARBA" id="ARBA00022832"/>
    </source>
</evidence>
<gene>
    <name evidence="12" type="ORF">CLODIP_2_CD13975</name>
</gene>
<dbReference type="InterPro" id="IPR002076">
    <property type="entry name" value="ELO_fam"/>
</dbReference>
<name>A0A8S1DCF4_9INSE</name>
<evidence type="ECO:0000256" key="4">
    <source>
        <dbReference type="ARBA" id="ARBA00022692"/>
    </source>
</evidence>
<dbReference type="GO" id="GO:0034626">
    <property type="term" value="P:fatty acid elongation, polyunsaturated fatty acid"/>
    <property type="evidence" value="ECO:0007669"/>
    <property type="project" value="TreeGrafter"/>
</dbReference>
<dbReference type="GO" id="GO:0042761">
    <property type="term" value="P:very long-chain fatty acid biosynthetic process"/>
    <property type="evidence" value="ECO:0007669"/>
    <property type="project" value="TreeGrafter"/>
</dbReference>
<protein>
    <recommendedName>
        <fullName evidence="10">Elongation of very long chain fatty acids protein</fullName>
        <ecNumber evidence="10">2.3.1.199</ecNumber>
    </recommendedName>
    <alternativeName>
        <fullName evidence="10">Very-long-chain 3-oxoacyl-CoA synthase</fullName>
    </alternativeName>
</protein>
<keyword evidence="4 10" id="KW-0812">Transmembrane</keyword>
<reference evidence="12 13" key="1">
    <citation type="submission" date="2020-04" db="EMBL/GenBank/DDBJ databases">
        <authorList>
            <person name="Alioto T."/>
            <person name="Alioto T."/>
            <person name="Gomez Garrido J."/>
        </authorList>
    </citation>
    <scope>NUCLEOTIDE SEQUENCE [LARGE SCALE GENOMIC DNA]</scope>
</reference>
<feature type="transmembrane region" description="Helical" evidence="10">
    <location>
        <begin position="85"/>
        <end position="103"/>
    </location>
</feature>
<keyword evidence="9 10" id="KW-0275">Fatty acid biosynthesis</keyword>
<dbReference type="EC" id="2.3.1.199" evidence="10"/>
<dbReference type="AlphaFoldDB" id="A0A8S1DCF4"/>
<feature type="compositionally biased region" description="Low complexity" evidence="11">
    <location>
        <begin position="184"/>
        <end position="207"/>
    </location>
</feature>
<dbReference type="GO" id="GO:0005789">
    <property type="term" value="C:endoplasmic reticulum membrane"/>
    <property type="evidence" value="ECO:0007669"/>
    <property type="project" value="TreeGrafter"/>
</dbReference>
<evidence type="ECO:0000313" key="13">
    <source>
        <dbReference type="Proteomes" id="UP000494165"/>
    </source>
</evidence>
<keyword evidence="3 10" id="KW-0808">Transferase</keyword>
<comment type="similarity">
    <text evidence="10">Belongs to the ELO family.</text>
</comment>
<evidence type="ECO:0000256" key="8">
    <source>
        <dbReference type="ARBA" id="ARBA00023136"/>
    </source>
</evidence>
<evidence type="ECO:0000256" key="3">
    <source>
        <dbReference type="ARBA" id="ARBA00022679"/>
    </source>
</evidence>
<keyword evidence="7 10" id="KW-0443">Lipid metabolism</keyword>